<dbReference type="GO" id="GO:0046872">
    <property type="term" value="F:metal ion binding"/>
    <property type="evidence" value="ECO:0007669"/>
    <property type="project" value="UniProtKB-KW"/>
</dbReference>
<dbReference type="Proteomes" id="UP000305760">
    <property type="component" value="Unassembled WGS sequence"/>
</dbReference>
<evidence type="ECO:0000256" key="4">
    <source>
        <dbReference type="ARBA" id="ARBA00022670"/>
    </source>
</evidence>
<name>A0A5C4RSR8_9GAMM</name>
<dbReference type="CDD" id="cd06163">
    <property type="entry name" value="S2P-M50_PDZ_RseP-like"/>
    <property type="match status" value="1"/>
</dbReference>
<dbReference type="InterPro" id="IPR041489">
    <property type="entry name" value="PDZ_6"/>
</dbReference>
<evidence type="ECO:0000313" key="14">
    <source>
        <dbReference type="Proteomes" id="UP000305760"/>
    </source>
</evidence>
<dbReference type="InterPro" id="IPR001478">
    <property type="entry name" value="PDZ"/>
</dbReference>
<evidence type="ECO:0000256" key="7">
    <source>
        <dbReference type="ARBA" id="ARBA00022833"/>
    </source>
</evidence>
<dbReference type="AlphaFoldDB" id="A0A5C4RSR8"/>
<dbReference type="InterPro" id="IPR036034">
    <property type="entry name" value="PDZ_sf"/>
</dbReference>
<dbReference type="InterPro" id="IPR008915">
    <property type="entry name" value="Peptidase_M50"/>
</dbReference>
<evidence type="ECO:0000256" key="2">
    <source>
        <dbReference type="ARBA" id="ARBA00004141"/>
    </source>
</evidence>
<dbReference type="EC" id="3.4.24.-" evidence="11"/>
<evidence type="ECO:0000256" key="5">
    <source>
        <dbReference type="ARBA" id="ARBA00022692"/>
    </source>
</evidence>
<evidence type="ECO:0000313" key="13">
    <source>
        <dbReference type="EMBL" id="TNJ34256.1"/>
    </source>
</evidence>
<comment type="similarity">
    <text evidence="3 11">Belongs to the peptidase M50B family.</text>
</comment>
<dbReference type="Pfam" id="PF17820">
    <property type="entry name" value="PDZ_6"/>
    <property type="match status" value="2"/>
</dbReference>
<dbReference type="PANTHER" id="PTHR42837:SF2">
    <property type="entry name" value="MEMBRANE METALLOPROTEASE ARASP2, CHLOROPLASTIC-RELATED"/>
    <property type="match status" value="1"/>
</dbReference>
<dbReference type="SMART" id="SM00228">
    <property type="entry name" value="PDZ"/>
    <property type="match status" value="2"/>
</dbReference>
<dbReference type="GO" id="GO:0004222">
    <property type="term" value="F:metalloendopeptidase activity"/>
    <property type="evidence" value="ECO:0007669"/>
    <property type="project" value="InterPro"/>
</dbReference>
<dbReference type="GO" id="GO:0016020">
    <property type="term" value="C:membrane"/>
    <property type="evidence" value="ECO:0007669"/>
    <property type="project" value="UniProtKB-SubCell"/>
</dbReference>
<organism evidence="13 14">
    <name type="scientific">Arenimonas terrae</name>
    <dbReference type="NCBI Taxonomy" id="2546226"/>
    <lineage>
        <taxon>Bacteria</taxon>
        <taxon>Pseudomonadati</taxon>
        <taxon>Pseudomonadota</taxon>
        <taxon>Gammaproteobacteria</taxon>
        <taxon>Lysobacterales</taxon>
        <taxon>Lysobacteraceae</taxon>
        <taxon>Arenimonas</taxon>
    </lineage>
</organism>
<dbReference type="InterPro" id="IPR004387">
    <property type="entry name" value="Pept_M50_Zn"/>
</dbReference>
<keyword evidence="7 11" id="KW-0862">Zinc</keyword>
<keyword evidence="9 11" id="KW-0482">Metalloprotease</keyword>
<evidence type="ECO:0000256" key="10">
    <source>
        <dbReference type="ARBA" id="ARBA00023136"/>
    </source>
</evidence>
<protein>
    <recommendedName>
        <fullName evidence="11">Zinc metalloprotease</fullName>
        <ecNumber evidence="11">3.4.24.-</ecNumber>
    </recommendedName>
</protein>
<accession>A0A5C4RSR8</accession>
<comment type="cofactor">
    <cofactor evidence="1 11">
        <name>Zn(2+)</name>
        <dbReference type="ChEBI" id="CHEBI:29105"/>
    </cofactor>
</comment>
<dbReference type="Gene3D" id="2.30.42.10">
    <property type="match status" value="2"/>
</dbReference>
<comment type="caution">
    <text evidence="13">The sequence shown here is derived from an EMBL/GenBank/DDBJ whole genome shotgun (WGS) entry which is preliminary data.</text>
</comment>
<dbReference type="RefSeq" id="WP_139444663.1">
    <property type="nucleotide sequence ID" value="NZ_SMDR01000001.1"/>
</dbReference>
<evidence type="ECO:0000256" key="11">
    <source>
        <dbReference type="RuleBase" id="RU362031"/>
    </source>
</evidence>
<reference evidence="13 14" key="1">
    <citation type="submission" date="2019-03" db="EMBL/GenBank/DDBJ databases">
        <title>Arenimonas daejeonensis sp. nov., isolated from compost.</title>
        <authorList>
            <person name="Jeon C.O."/>
        </authorList>
    </citation>
    <scope>NUCLEOTIDE SEQUENCE [LARGE SCALE GENOMIC DNA]</scope>
    <source>
        <strain evidence="13 14">R29</strain>
    </source>
</reference>
<evidence type="ECO:0000256" key="1">
    <source>
        <dbReference type="ARBA" id="ARBA00001947"/>
    </source>
</evidence>
<feature type="transmembrane region" description="Helical" evidence="11">
    <location>
        <begin position="98"/>
        <end position="120"/>
    </location>
</feature>
<sequence length="449" mass="48516">MTEFFGSVWWLIVSLGILVTFHEFGHYWVARRCGVRVLRFSVGFGRPLWTRVGKDGTEYVVAMLPLGGYVKMLDEREVEVAPHERHESFNAKSVYQRIAIVAAGPAANLLLCIGLLWLMFVVGKPDFQPDIGRAEGLAAEAGFQAGDRLLDVDGRPIRTLTEAGTVFAAAAIDREPLAVRVRTADGDERVRTLPLDRPGLVLDEKSPFASLGLMPAQFMFPPVVGDVAPGSAAEGRLSPGDRILAMDGRAIGRFEEVGPLLQDLARNGEPVRIRIERAGATREVLVDPKLAGDGDRKRWVLGILPAAATAQPDALLRFGPLQAIPAALSETRQMTGDTLGMLWRMVSGKASLDNISGPITIARVANGSAGLGLAWFLNFLAILSLSLCIMNLLPIPVLDGGHLLYYLIELVKGSPVGERALVAGQYVGLVLLAGLMGLAFYNDIFRPSF</sequence>
<keyword evidence="14" id="KW-1185">Reference proteome</keyword>
<evidence type="ECO:0000256" key="3">
    <source>
        <dbReference type="ARBA" id="ARBA00007931"/>
    </source>
</evidence>
<feature type="transmembrane region" description="Helical" evidence="11">
    <location>
        <begin position="6"/>
        <end position="29"/>
    </location>
</feature>
<dbReference type="OrthoDB" id="9782003at2"/>
<keyword evidence="4 13" id="KW-0645">Protease</keyword>
<dbReference type="SUPFAM" id="SSF50156">
    <property type="entry name" value="PDZ domain-like"/>
    <property type="match status" value="2"/>
</dbReference>
<dbReference type="GO" id="GO:0006508">
    <property type="term" value="P:proteolysis"/>
    <property type="evidence" value="ECO:0007669"/>
    <property type="project" value="UniProtKB-KW"/>
</dbReference>
<dbReference type="PANTHER" id="PTHR42837">
    <property type="entry name" value="REGULATOR OF SIGMA-E PROTEASE RSEP"/>
    <property type="match status" value="1"/>
</dbReference>
<feature type="transmembrane region" description="Helical" evidence="11">
    <location>
        <begin position="420"/>
        <end position="441"/>
    </location>
</feature>
<comment type="subcellular location">
    <subcellularLocation>
        <location evidence="2">Membrane</location>
        <topology evidence="2">Multi-pass membrane protein</topology>
    </subcellularLocation>
</comment>
<dbReference type="NCBIfam" id="TIGR00054">
    <property type="entry name" value="RIP metalloprotease RseP"/>
    <property type="match status" value="1"/>
</dbReference>
<keyword evidence="11" id="KW-0479">Metal-binding</keyword>
<evidence type="ECO:0000256" key="8">
    <source>
        <dbReference type="ARBA" id="ARBA00022989"/>
    </source>
</evidence>
<dbReference type="CDD" id="cd23081">
    <property type="entry name" value="cpPDZ_EcRseP-like"/>
    <property type="match status" value="1"/>
</dbReference>
<keyword evidence="8 11" id="KW-1133">Transmembrane helix</keyword>
<keyword evidence="10 11" id="KW-0472">Membrane</keyword>
<proteinExistence type="inferred from homology"/>
<keyword evidence="6 11" id="KW-0378">Hydrolase</keyword>
<keyword evidence="5 11" id="KW-0812">Transmembrane</keyword>
<dbReference type="PROSITE" id="PS50106">
    <property type="entry name" value="PDZ"/>
    <property type="match status" value="1"/>
</dbReference>
<feature type="domain" description="PDZ" evidence="12">
    <location>
        <begin position="200"/>
        <end position="279"/>
    </location>
</feature>
<dbReference type="Pfam" id="PF02163">
    <property type="entry name" value="Peptidase_M50"/>
    <property type="match status" value="1"/>
</dbReference>
<evidence type="ECO:0000259" key="12">
    <source>
        <dbReference type="PROSITE" id="PS50106"/>
    </source>
</evidence>
<dbReference type="EMBL" id="SMDR01000001">
    <property type="protein sequence ID" value="TNJ34256.1"/>
    <property type="molecule type" value="Genomic_DNA"/>
</dbReference>
<evidence type="ECO:0000256" key="6">
    <source>
        <dbReference type="ARBA" id="ARBA00022801"/>
    </source>
</evidence>
<gene>
    <name evidence="13" type="primary">rseP</name>
    <name evidence="13" type="ORF">E1B00_00220</name>
</gene>
<feature type="transmembrane region" description="Helical" evidence="11">
    <location>
        <begin position="375"/>
        <end position="408"/>
    </location>
</feature>
<evidence type="ECO:0000256" key="9">
    <source>
        <dbReference type="ARBA" id="ARBA00023049"/>
    </source>
</evidence>